<dbReference type="AlphaFoldDB" id="A0AAV2RCC9"/>
<reference evidence="2 3" key="1">
    <citation type="submission" date="2024-05" db="EMBL/GenBank/DDBJ databases">
        <authorList>
            <person name="Wallberg A."/>
        </authorList>
    </citation>
    <scope>NUCLEOTIDE SEQUENCE [LARGE SCALE GENOMIC DNA]</scope>
</reference>
<dbReference type="EMBL" id="CAXKWB010020779">
    <property type="protein sequence ID" value="CAL4122777.1"/>
    <property type="molecule type" value="Genomic_DNA"/>
</dbReference>
<accession>A0AAV2RCC9</accession>
<proteinExistence type="predicted"/>
<comment type="caution">
    <text evidence="2">The sequence shown here is derived from an EMBL/GenBank/DDBJ whole genome shotgun (WGS) entry which is preliminary data.</text>
</comment>
<sequence>MKAENILTRRSRLWHMNLLLNICILTIDIFPKRSYVILNENMVNAPQEEEIATASVFSETNAPVEKENQESPLIVVEKKRPEIPLVVILLSSTQRSGSSMMGELLSTMDDSKYWFEPFKNRNSMSVMKTENAVISFYL</sequence>
<keyword evidence="3" id="KW-1185">Reference proteome</keyword>
<name>A0AAV2RCC9_MEGNR</name>
<evidence type="ECO:0000313" key="3">
    <source>
        <dbReference type="Proteomes" id="UP001497623"/>
    </source>
</evidence>
<organism evidence="2 3">
    <name type="scientific">Meganyctiphanes norvegica</name>
    <name type="common">Northern krill</name>
    <name type="synonym">Thysanopoda norvegica</name>
    <dbReference type="NCBI Taxonomy" id="48144"/>
    <lineage>
        <taxon>Eukaryota</taxon>
        <taxon>Metazoa</taxon>
        <taxon>Ecdysozoa</taxon>
        <taxon>Arthropoda</taxon>
        <taxon>Crustacea</taxon>
        <taxon>Multicrustacea</taxon>
        <taxon>Malacostraca</taxon>
        <taxon>Eumalacostraca</taxon>
        <taxon>Eucarida</taxon>
        <taxon>Euphausiacea</taxon>
        <taxon>Euphausiidae</taxon>
        <taxon>Meganyctiphanes</taxon>
    </lineage>
</organism>
<evidence type="ECO:0008006" key="4">
    <source>
        <dbReference type="Google" id="ProtNLM"/>
    </source>
</evidence>
<dbReference type="Proteomes" id="UP001497623">
    <property type="component" value="Unassembled WGS sequence"/>
</dbReference>
<evidence type="ECO:0000256" key="1">
    <source>
        <dbReference type="SAM" id="Phobius"/>
    </source>
</evidence>
<feature type="transmembrane region" description="Helical" evidence="1">
    <location>
        <begin position="12"/>
        <end position="30"/>
    </location>
</feature>
<keyword evidence="1" id="KW-1133">Transmembrane helix</keyword>
<gene>
    <name evidence="2" type="ORF">MNOR_LOCUS23499</name>
</gene>
<keyword evidence="1" id="KW-0472">Membrane</keyword>
<protein>
    <recommendedName>
        <fullName evidence="4">Sulfotransferase</fullName>
    </recommendedName>
</protein>
<evidence type="ECO:0000313" key="2">
    <source>
        <dbReference type="EMBL" id="CAL4122777.1"/>
    </source>
</evidence>
<keyword evidence="1" id="KW-0812">Transmembrane</keyword>